<organism evidence="1 2">
    <name type="scientific">Rhabditophanes sp. KR3021</name>
    <dbReference type="NCBI Taxonomy" id="114890"/>
    <lineage>
        <taxon>Eukaryota</taxon>
        <taxon>Metazoa</taxon>
        <taxon>Ecdysozoa</taxon>
        <taxon>Nematoda</taxon>
        <taxon>Chromadorea</taxon>
        <taxon>Rhabditida</taxon>
        <taxon>Tylenchina</taxon>
        <taxon>Panagrolaimomorpha</taxon>
        <taxon>Strongyloidoidea</taxon>
        <taxon>Alloionematidae</taxon>
        <taxon>Rhabditophanes</taxon>
    </lineage>
</organism>
<dbReference type="Proteomes" id="UP000095286">
    <property type="component" value="Unplaced"/>
</dbReference>
<accession>A0AC35TWE2</accession>
<proteinExistence type="predicted"/>
<dbReference type="WBParaSite" id="RSKR_0000487050.1">
    <property type="protein sequence ID" value="RSKR_0000487050.1"/>
    <property type="gene ID" value="RSKR_0000487050"/>
</dbReference>
<name>A0AC35TWE2_9BILA</name>
<protein>
    <submittedName>
        <fullName evidence="2">DUF4216 domain-containing protein</fullName>
    </submittedName>
</protein>
<evidence type="ECO:0000313" key="1">
    <source>
        <dbReference type="Proteomes" id="UP000095286"/>
    </source>
</evidence>
<evidence type="ECO:0000313" key="2">
    <source>
        <dbReference type="WBParaSite" id="RSKR_0000487050.1"/>
    </source>
</evidence>
<sequence>MYVDKAYKLKELEMEFSYMDNPEKALIKLLSGFKSTTVGTIQQQCHNKTQLEHILLRPDIYIGCVEDTVNNKIRSCKFLACTTFLMKSWMHKAEKMYVPEMVFGTLLTSLNYNDDQKKNTVGRKDYGDVRAYDIAGTTKGVWVFLNSHLFDISNFKDYVMKYLPDPTAGLVYEKVNDRWEVALSTSTKTPFDVDCVKVQFEDYHSVETHNDQNILPVPPKRNELCRFVLGDHFKTK</sequence>
<reference evidence="2" key="1">
    <citation type="submission" date="2016-11" db="UniProtKB">
        <authorList>
            <consortium name="WormBaseParasite"/>
        </authorList>
    </citation>
    <scope>IDENTIFICATION</scope>
    <source>
        <strain evidence="2">KR3021</strain>
    </source>
</reference>